<feature type="region of interest" description="Disordered" evidence="1">
    <location>
        <begin position="1"/>
        <end position="32"/>
    </location>
</feature>
<feature type="non-terminal residue" evidence="2">
    <location>
        <position position="1"/>
    </location>
</feature>
<name>A0A848NPE9_9BURK</name>
<accession>A0A848NPE9</accession>
<dbReference type="AlphaFoldDB" id="A0A848NPE9"/>
<sequence length="58" mass="6473">ALATMPRDPQRAAVNASKARRGGGRGTGDRSALADRLTSFKEREEIVRTRRYLELDTQ</sequence>
<evidence type="ECO:0000313" key="3">
    <source>
        <dbReference type="Proteomes" id="UP000542405"/>
    </source>
</evidence>
<evidence type="ECO:0000313" key="2">
    <source>
        <dbReference type="EMBL" id="NMU92790.1"/>
    </source>
</evidence>
<gene>
    <name evidence="2" type="ORF">HGQ98_24805</name>
</gene>
<keyword evidence="2" id="KW-0456">Lyase</keyword>
<evidence type="ECO:0000256" key="1">
    <source>
        <dbReference type="SAM" id="MobiDB-lite"/>
    </source>
</evidence>
<protein>
    <submittedName>
        <fullName evidence="2">Isocitrate lyase</fullName>
    </submittedName>
</protein>
<dbReference type="EMBL" id="JABBZE010000441">
    <property type="protein sequence ID" value="NMU92790.1"/>
    <property type="molecule type" value="Genomic_DNA"/>
</dbReference>
<dbReference type="GO" id="GO:0016829">
    <property type="term" value="F:lyase activity"/>
    <property type="evidence" value="ECO:0007669"/>
    <property type="project" value="UniProtKB-KW"/>
</dbReference>
<comment type="caution">
    <text evidence="2">The sequence shown here is derived from an EMBL/GenBank/DDBJ whole genome shotgun (WGS) entry which is preliminary data.</text>
</comment>
<reference evidence="2 3" key="1">
    <citation type="submission" date="2020-04" db="EMBL/GenBank/DDBJ databases">
        <title>Achromobacter ruhlandii genome sequencing and assembly.</title>
        <authorList>
            <person name="Martins R.C.R."/>
            <person name="Perdigao-Neto L.V."/>
            <person name="Levin A.S.S."/>
            <person name="Costa S.F."/>
        </authorList>
    </citation>
    <scope>NUCLEOTIDE SEQUENCE [LARGE SCALE GENOMIC DNA]</scope>
    <source>
        <strain evidence="2 3">9035ralo</strain>
    </source>
</reference>
<dbReference type="Proteomes" id="UP000542405">
    <property type="component" value="Unassembled WGS sequence"/>
</dbReference>
<organism evidence="2 3">
    <name type="scientific">Achromobacter ruhlandii</name>
    <dbReference type="NCBI Taxonomy" id="72557"/>
    <lineage>
        <taxon>Bacteria</taxon>
        <taxon>Pseudomonadati</taxon>
        <taxon>Pseudomonadota</taxon>
        <taxon>Betaproteobacteria</taxon>
        <taxon>Burkholderiales</taxon>
        <taxon>Alcaligenaceae</taxon>
        <taxon>Achromobacter</taxon>
    </lineage>
</organism>
<proteinExistence type="predicted"/>